<dbReference type="GeneID" id="102823730"/>
<keyword evidence="3" id="KW-1185">Reference proteome</keyword>
<dbReference type="Proteomes" id="UP000504623">
    <property type="component" value="Unplaced"/>
</dbReference>
<dbReference type="FunFam" id="1.10.8.20:FF:000004">
    <property type="entry name" value="Retinaldehyde binding protein 1"/>
    <property type="match status" value="1"/>
</dbReference>
<dbReference type="InterPro" id="IPR036865">
    <property type="entry name" value="CRAL-TRIO_dom_sf"/>
</dbReference>
<reference evidence="4" key="1">
    <citation type="submission" date="2025-08" db="UniProtKB">
        <authorList>
            <consortium name="RefSeq"/>
        </authorList>
    </citation>
    <scope>IDENTIFICATION</scope>
    <source>
        <tissue evidence="4">Spleen</tissue>
    </source>
</reference>
<sequence>MSESVGTFRMVPEEDQELYCHMERLTTQDHGPVFGPCSQLPQHTLQKAKDELNERVETREEVVQELRQLVQEQAAAGEELAQEVAERVRGRDSTFFLRFIRARKFNVGRAYELLRGYVHFRLQYPELFNSLSQEAIRCTIEAGYPGVLPSRDKYGRVVMLFNIENWNCEEITFDEILQAYCFILEKLLENEETQINGFCIIENFKGFTMQQAAGLRPSELRKMVDMLQDSFPARFKAIHFIHQPWYFTTTYNVVKSFLKSKLLHRVFVHGDDLSSFFQEIGEDILPADFGGSLPKYDGKVTAEQLFGPRAQAEDTAF</sequence>
<dbReference type="AlphaFoldDB" id="A0A9B0TT15"/>
<dbReference type="SMART" id="SM00516">
    <property type="entry name" value="SEC14"/>
    <property type="match status" value="1"/>
</dbReference>
<dbReference type="CTD" id="6017"/>
<dbReference type="Pfam" id="PF03765">
    <property type="entry name" value="CRAL_TRIO_N"/>
    <property type="match status" value="1"/>
</dbReference>
<evidence type="ECO:0000259" key="2">
    <source>
        <dbReference type="PROSITE" id="PS50191"/>
    </source>
</evidence>
<dbReference type="SMART" id="SM01100">
    <property type="entry name" value="CRAL_TRIO_N"/>
    <property type="match status" value="1"/>
</dbReference>
<dbReference type="CDD" id="cd00170">
    <property type="entry name" value="SEC14"/>
    <property type="match status" value="1"/>
</dbReference>
<dbReference type="RefSeq" id="XP_006867230.1">
    <property type="nucleotide sequence ID" value="XM_006867168.1"/>
</dbReference>
<dbReference type="PRINTS" id="PR00180">
    <property type="entry name" value="CRETINALDHBP"/>
</dbReference>
<accession>A0A9B0TT15</accession>
<protein>
    <submittedName>
        <fullName evidence="4">Retinaldehyde-binding protein 1</fullName>
    </submittedName>
</protein>
<dbReference type="InterPro" id="IPR011074">
    <property type="entry name" value="CRAL/TRIO_N_dom"/>
</dbReference>
<keyword evidence="1" id="KW-0175">Coiled coil</keyword>
<dbReference type="Pfam" id="PF00650">
    <property type="entry name" value="CRAL_TRIO"/>
    <property type="match status" value="1"/>
</dbReference>
<dbReference type="Gene3D" id="1.10.8.20">
    <property type="entry name" value="N-terminal domain of phosphatidylinositol transfer protein sec14p"/>
    <property type="match status" value="1"/>
</dbReference>
<evidence type="ECO:0000256" key="1">
    <source>
        <dbReference type="SAM" id="Coils"/>
    </source>
</evidence>
<dbReference type="SUPFAM" id="SSF46938">
    <property type="entry name" value="CRAL/TRIO N-terminal domain"/>
    <property type="match status" value="1"/>
</dbReference>
<proteinExistence type="predicted"/>
<dbReference type="FunFam" id="3.40.525.10:FF:000002">
    <property type="entry name" value="Alpha-tocopherol transfer protein-like"/>
    <property type="match status" value="1"/>
</dbReference>
<gene>
    <name evidence="4" type="primary">RLBP1</name>
</gene>
<dbReference type="PANTHER" id="PTHR10174:SF200">
    <property type="entry name" value="RETINALDEHYDE-BINDING PROTEIN 1"/>
    <property type="match status" value="1"/>
</dbReference>
<dbReference type="InterPro" id="IPR001251">
    <property type="entry name" value="CRAL-TRIO_dom"/>
</dbReference>
<feature type="coiled-coil region" evidence="1">
    <location>
        <begin position="45"/>
        <end position="83"/>
    </location>
</feature>
<evidence type="ECO:0000313" key="4">
    <source>
        <dbReference type="RefSeq" id="XP_006867230.1"/>
    </source>
</evidence>
<evidence type="ECO:0000313" key="3">
    <source>
        <dbReference type="Proteomes" id="UP000504623"/>
    </source>
</evidence>
<dbReference type="OrthoDB" id="75724at2759"/>
<dbReference type="GO" id="GO:1902936">
    <property type="term" value="F:phosphatidylinositol bisphosphate binding"/>
    <property type="evidence" value="ECO:0007669"/>
    <property type="project" value="TreeGrafter"/>
</dbReference>
<dbReference type="Gene3D" id="3.40.525.10">
    <property type="entry name" value="CRAL-TRIO lipid binding domain"/>
    <property type="match status" value="1"/>
</dbReference>
<organism evidence="3 4">
    <name type="scientific">Chrysochloris asiatica</name>
    <name type="common">Cape golden mole</name>
    <dbReference type="NCBI Taxonomy" id="185453"/>
    <lineage>
        <taxon>Eukaryota</taxon>
        <taxon>Metazoa</taxon>
        <taxon>Chordata</taxon>
        <taxon>Craniata</taxon>
        <taxon>Vertebrata</taxon>
        <taxon>Euteleostomi</taxon>
        <taxon>Mammalia</taxon>
        <taxon>Eutheria</taxon>
        <taxon>Afrotheria</taxon>
        <taxon>Chrysochloridae</taxon>
        <taxon>Chrysochlorinae</taxon>
        <taxon>Chrysochloris</taxon>
    </lineage>
</organism>
<dbReference type="SUPFAM" id="SSF52087">
    <property type="entry name" value="CRAL/TRIO domain"/>
    <property type="match status" value="1"/>
</dbReference>
<dbReference type="InterPro" id="IPR036273">
    <property type="entry name" value="CRAL/TRIO_N_dom_sf"/>
</dbReference>
<dbReference type="GO" id="GO:0016020">
    <property type="term" value="C:membrane"/>
    <property type="evidence" value="ECO:0007669"/>
    <property type="project" value="TreeGrafter"/>
</dbReference>
<name>A0A9B0TT15_CHRAS</name>
<dbReference type="PROSITE" id="PS50191">
    <property type="entry name" value="CRAL_TRIO"/>
    <property type="match status" value="1"/>
</dbReference>
<dbReference type="PANTHER" id="PTHR10174">
    <property type="entry name" value="ALPHA-TOCOPHEROL TRANSFER PROTEIN-RELATED"/>
    <property type="match status" value="1"/>
</dbReference>
<feature type="domain" description="CRAL-TRIO" evidence="2">
    <location>
        <begin position="136"/>
        <end position="297"/>
    </location>
</feature>